<gene>
    <name evidence="1" type="ORF">PECAL_4P23730</name>
</gene>
<evidence type="ECO:0000313" key="1">
    <source>
        <dbReference type="EMBL" id="CAH0375054.1"/>
    </source>
</evidence>
<proteinExistence type="predicted"/>
<keyword evidence="2" id="KW-1185">Reference proteome</keyword>
<dbReference type="OrthoDB" id="497695at2759"/>
<comment type="caution">
    <text evidence="1">The sequence shown here is derived from an EMBL/GenBank/DDBJ whole genome shotgun (WGS) entry which is preliminary data.</text>
</comment>
<evidence type="ECO:0000313" key="2">
    <source>
        <dbReference type="Proteomes" id="UP000789595"/>
    </source>
</evidence>
<name>A0A8J2X0I1_9STRA</name>
<accession>A0A8J2X0I1</accession>
<reference evidence="1" key="1">
    <citation type="submission" date="2021-11" db="EMBL/GenBank/DDBJ databases">
        <authorList>
            <consortium name="Genoscope - CEA"/>
            <person name="William W."/>
        </authorList>
    </citation>
    <scope>NUCLEOTIDE SEQUENCE</scope>
</reference>
<dbReference type="Proteomes" id="UP000789595">
    <property type="component" value="Unassembled WGS sequence"/>
</dbReference>
<organism evidence="1 2">
    <name type="scientific">Pelagomonas calceolata</name>
    <dbReference type="NCBI Taxonomy" id="35677"/>
    <lineage>
        <taxon>Eukaryota</taxon>
        <taxon>Sar</taxon>
        <taxon>Stramenopiles</taxon>
        <taxon>Ochrophyta</taxon>
        <taxon>Pelagophyceae</taxon>
        <taxon>Pelagomonadales</taxon>
        <taxon>Pelagomonadaceae</taxon>
        <taxon>Pelagomonas</taxon>
    </lineage>
</organism>
<sequence length="472" mass="52332">MAEGTEIFVRNDKGTEYVGTVSCETAPLPPSLVFTDYTREPTVLDGTQDPKHPAWAARKASLQETKEGVSKFVGFLRGRKKAAIAQLDSMVVALLPSETLEIACFFDENASQKRPRDDESDVGFGAFPSFDVVDDNARKAFSAQLPLWNKKTARRDHSEAMVFRDDKGGAVFFQDARRRYEFFCGEKGLLLLSGLLARTALVLKKNEEELKKLGPKAAAIVEEGRRIYGEKPSLRKFGSEAEGKNVTWSDGEYAHVGLQTQYLKLKSLQRFTETYNLCARACDADAGVQQLLCTSSRLRCASLGGGPAFELDAVREFCRAKNDSVEFAFYSLDLQPGWRPYAEALGCHFVAPFDVSKITPRDVVQACQGPIDILVISYLFIYCTTPRTADLLQHLLVKGLVKCLFVSERTHDQDIVQLLVERGLSVTPLMPQSGGKDQRQLLVLDRSRVQATNATSLDEDSAFPNVPFARGT</sequence>
<dbReference type="AlphaFoldDB" id="A0A8J2X0I1"/>
<dbReference type="EMBL" id="CAKKNE010000004">
    <property type="protein sequence ID" value="CAH0375054.1"/>
    <property type="molecule type" value="Genomic_DNA"/>
</dbReference>
<protein>
    <submittedName>
        <fullName evidence="1">Uncharacterized protein</fullName>
    </submittedName>
</protein>